<evidence type="ECO:0000256" key="1">
    <source>
        <dbReference type="SAM" id="Phobius"/>
    </source>
</evidence>
<keyword evidence="1" id="KW-0472">Membrane</keyword>
<keyword evidence="1" id="KW-0812">Transmembrane</keyword>
<evidence type="ECO:0000313" key="2">
    <source>
        <dbReference type="EMBL" id="RED53844.1"/>
    </source>
</evidence>
<proteinExistence type="predicted"/>
<organism evidence="2 3">
    <name type="scientific">Aestuariispira insulae</name>
    <dbReference type="NCBI Taxonomy" id="1461337"/>
    <lineage>
        <taxon>Bacteria</taxon>
        <taxon>Pseudomonadati</taxon>
        <taxon>Pseudomonadota</taxon>
        <taxon>Alphaproteobacteria</taxon>
        <taxon>Rhodospirillales</taxon>
        <taxon>Kiloniellaceae</taxon>
        <taxon>Aestuariispira</taxon>
    </lineage>
</organism>
<name>A0A3D9HWF6_9PROT</name>
<comment type="caution">
    <text evidence="2">The sequence shown here is derived from an EMBL/GenBank/DDBJ whole genome shotgun (WGS) entry which is preliminary data.</text>
</comment>
<sequence>MPSQKLRQLILILRVLVYLVILLQLVGFASTYLADEKIYLKIDGEIWEQRILGLSIPHQIVIGIYMFIPSAILIGGLLQIAGLCNHFAAGVIFSSETVRNFKRFAMALVLLGMVDMLITPLLIGYLKLVDITPAWPDVDLSLVLDLLSLEVVMVGVLFFVIARIMETGLAMKDEMELTV</sequence>
<feature type="transmembrane region" description="Helical" evidence="1">
    <location>
        <begin position="60"/>
        <end position="83"/>
    </location>
</feature>
<protein>
    <recommendedName>
        <fullName evidence="4">DUF2975 family protein</fullName>
    </recommendedName>
</protein>
<keyword evidence="3" id="KW-1185">Reference proteome</keyword>
<dbReference type="EMBL" id="QRDW01000001">
    <property type="protein sequence ID" value="RED53844.1"/>
    <property type="molecule type" value="Genomic_DNA"/>
</dbReference>
<keyword evidence="1" id="KW-1133">Transmembrane helix</keyword>
<gene>
    <name evidence="2" type="ORF">DFP90_101643</name>
</gene>
<reference evidence="2 3" key="1">
    <citation type="submission" date="2018-07" db="EMBL/GenBank/DDBJ databases">
        <title>Genomic Encyclopedia of Type Strains, Phase III (KMG-III): the genomes of soil and plant-associated and newly described type strains.</title>
        <authorList>
            <person name="Whitman W."/>
        </authorList>
    </citation>
    <scope>NUCLEOTIDE SEQUENCE [LARGE SCALE GENOMIC DNA]</scope>
    <source>
        <strain evidence="2 3">CECT 8488</strain>
    </source>
</reference>
<dbReference type="RefSeq" id="WP_115934948.1">
    <property type="nucleotide sequence ID" value="NZ_QRDW01000001.1"/>
</dbReference>
<feature type="transmembrane region" description="Helical" evidence="1">
    <location>
        <begin position="12"/>
        <end position="34"/>
    </location>
</feature>
<accession>A0A3D9HWF6</accession>
<dbReference type="InterPro" id="IPR021354">
    <property type="entry name" value="DUF2975"/>
</dbReference>
<dbReference type="AlphaFoldDB" id="A0A3D9HWF6"/>
<feature type="transmembrane region" description="Helical" evidence="1">
    <location>
        <begin position="104"/>
        <end position="126"/>
    </location>
</feature>
<evidence type="ECO:0000313" key="3">
    <source>
        <dbReference type="Proteomes" id="UP000256845"/>
    </source>
</evidence>
<dbReference type="Pfam" id="PF11188">
    <property type="entry name" value="DUF2975"/>
    <property type="match status" value="1"/>
</dbReference>
<feature type="transmembrane region" description="Helical" evidence="1">
    <location>
        <begin position="146"/>
        <end position="165"/>
    </location>
</feature>
<dbReference type="Proteomes" id="UP000256845">
    <property type="component" value="Unassembled WGS sequence"/>
</dbReference>
<evidence type="ECO:0008006" key="4">
    <source>
        <dbReference type="Google" id="ProtNLM"/>
    </source>
</evidence>